<protein>
    <submittedName>
        <fullName evidence="1">7337_t:CDS:1</fullName>
    </submittedName>
</protein>
<proteinExistence type="predicted"/>
<keyword evidence="2" id="KW-1185">Reference proteome</keyword>
<sequence>MDTALEDTELLDPVDNLYDSYEEILIEIKSELFEDLEEINGEDIDIDYANNEG</sequence>
<evidence type="ECO:0000313" key="2">
    <source>
        <dbReference type="Proteomes" id="UP000789702"/>
    </source>
</evidence>
<organism evidence="1 2">
    <name type="scientific">Dentiscutata heterogama</name>
    <dbReference type="NCBI Taxonomy" id="1316150"/>
    <lineage>
        <taxon>Eukaryota</taxon>
        <taxon>Fungi</taxon>
        <taxon>Fungi incertae sedis</taxon>
        <taxon>Mucoromycota</taxon>
        <taxon>Glomeromycotina</taxon>
        <taxon>Glomeromycetes</taxon>
        <taxon>Diversisporales</taxon>
        <taxon>Gigasporaceae</taxon>
        <taxon>Dentiscutata</taxon>
    </lineage>
</organism>
<accession>A0ACA9KNU9</accession>
<dbReference type="EMBL" id="CAJVPU010001466">
    <property type="protein sequence ID" value="CAG8481319.1"/>
    <property type="molecule type" value="Genomic_DNA"/>
</dbReference>
<name>A0ACA9KNU9_9GLOM</name>
<reference evidence="1" key="1">
    <citation type="submission" date="2021-06" db="EMBL/GenBank/DDBJ databases">
        <authorList>
            <person name="Kallberg Y."/>
            <person name="Tangrot J."/>
            <person name="Rosling A."/>
        </authorList>
    </citation>
    <scope>NUCLEOTIDE SEQUENCE</scope>
    <source>
        <strain evidence="1">IL203A</strain>
    </source>
</reference>
<gene>
    <name evidence="1" type="ORF">DHETER_LOCUS2138</name>
</gene>
<evidence type="ECO:0000313" key="1">
    <source>
        <dbReference type="EMBL" id="CAG8481319.1"/>
    </source>
</evidence>
<dbReference type="Proteomes" id="UP000789702">
    <property type="component" value="Unassembled WGS sequence"/>
</dbReference>
<comment type="caution">
    <text evidence="1">The sequence shown here is derived from an EMBL/GenBank/DDBJ whole genome shotgun (WGS) entry which is preliminary data.</text>
</comment>